<evidence type="ECO:0000313" key="4">
    <source>
        <dbReference type="Proteomes" id="UP000772434"/>
    </source>
</evidence>
<name>A0A9P5U862_9AGAR</name>
<dbReference type="PROSITE" id="PS50011">
    <property type="entry name" value="PROTEIN_KINASE_DOM"/>
    <property type="match status" value="1"/>
</dbReference>
<feature type="compositionally biased region" description="Polar residues" evidence="1">
    <location>
        <begin position="72"/>
        <end position="84"/>
    </location>
</feature>
<dbReference type="PROSITE" id="PS00108">
    <property type="entry name" value="PROTEIN_KINASE_ST"/>
    <property type="match status" value="1"/>
</dbReference>
<evidence type="ECO:0000259" key="2">
    <source>
        <dbReference type="PROSITE" id="PS50011"/>
    </source>
</evidence>
<keyword evidence="3" id="KW-0808">Transferase</keyword>
<dbReference type="OrthoDB" id="40902at2759"/>
<protein>
    <submittedName>
        <fullName evidence="3">Kinase-like domain-containing protein</fullName>
    </submittedName>
</protein>
<evidence type="ECO:0000313" key="3">
    <source>
        <dbReference type="EMBL" id="KAF9069706.1"/>
    </source>
</evidence>
<evidence type="ECO:0000256" key="1">
    <source>
        <dbReference type="SAM" id="MobiDB-lite"/>
    </source>
</evidence>
<reference evidence="3" key="1">
    <citation type="submission" date="2020-11" db="EMBL/GenBank/DDBJ databases">
        <authorList>
            <consortium name="DOE Joint Genome Institute"/>
            <person name="Ahrendt S."/>
            <person name="Riley R."/>
            <person name="Andreopoulos W."/>
            <person name="Labutti K."/>
            <person name="Pangilinan J."/>
            <person name="Ruiz-Duenas F.J."/>
            <person name="Barrasa J.M."/>
            <person name="Sanchez-Garcia M."/>
            <person name="Camarero S."/>
            <person name="Miyauchi S."/>
            <person name="Serrano A."/>
            <person name="Linde D."/>
            <person name="Babiker R."/>
            <person name="Drula E."/>
            <person name="Ayuso-Fernandez I."/>
            <person name="Pacheco R."/>
            <person name="Padilla G."/>
            <person name="Ferreira P."/>
            <person name="Barriuso J."/>
            <person name="Kellner H."/>
            <person name="Castanera R."/>
            <person name="Alfaro M."/>
            <person name="Ramirez L."/>
            <person name="Pisabarro A.G."/>
            <person name="Kuo A."/>
            <person name="Tritt A."/>
            <person name="Lipzen A."/>
            <person name="He G."/>
            <person name="Yan M."/>
            <person name="Ng V."/>
            <person name="Cullen D."/>
            <person name="Martin F."/>
            <person name="Rosso M.-N."/>
            <person name="Henrissat B."/>
            <person name="Hibbett D."/>
            <person name="Martinez A.T."/>
            <person name="Grigoriev I.V."/>
        </authorList>
    </citation>
    <scope>NUCLEOTIDE SEQUENCE</scope>
    <source>
        <strain evidence="3">AH 40177</strain>
    </source>
</reference>
<keyword evidence="4" id="KW-1185">Reference proteome</keyword>
<dbReference type="AlphaFoldDB" id="A0A9P5U862"/>
<dbReference type="Gene3D" id="1.10.510.10">
    <property type="entry name" value="Transferase(Phosphotransferase) domain 1"/>
    <property type="match status" value="1"/>
</dbReference>
<comment type="caution">
    <text evidence="3">The sequence shown here is derived from an EMBL/GenBank/DDBJ whole genome shotgun (WGS) entry which is preliminary data.</text>
</comment>
<keyword evidence="3" id="KW-0418">Kinase</keyword>
<dbReference type="Pfam" id="PF00069">
    <property type="entry name" value="Pkinase"/>
    <property type="match status" value="1"/>
</dbReference>
<dbReference type="Gene3D" id="3.30.200.20">
    <property type="entry name" value="Phosphorylase Kinase, domain 1"/>
    <property type="match status" value="2"/>
</dbReference>
<feature type="domain" description="Protein kinase" evidence="2">
    <location>
        <begin position="22"/>
        <end position="259"/>
    </location>
</feature>
<dbReference type="GO" id="GO:0005524">
    <property type="term" value="F:ATP binding"/>
    <property type="evidence" value="ECO:0007669"/>
    <property type="project" value="InterPro"/>
</dbReference>
<dbReference type="InterPro" id="IPR008271">
    <property type="entry name" value="Ser/Thr_kinase_AS"/>
</dbReference>
<dbReference type="EMBL" id="JADNRY010000048">
    <property type="protein sequence ID" value="KAF9069706.1"/>
    <property type="molecule type" value="Genomic_DNA"/>
</dbReference>
<dbReference type="Proteomes" id="UP000772434">
    <property type="component" value="Unassembled WGS sequence"/>
</dbReference>
<dbReference type="InterPro" id="IPR011009">
    <property type="entry name" value="Kinase-like_dom_sf"/>
</dbReference>
<gene>
    <name evidence="3" type="ORF">BDP27DRAFT_688222</name>
</gene>
<dbReference type="PANTHER" id="PTHR24347">
    <property type="entry name" value="SERINE/THREONINE-PROTEIN KINASE"/>
    <property type="match status" value="1"/>
</dbReference>
<dbReference type="SUPFAM" id="SSF56112">
    <property type="entry name" value="Protein kinase-like (PK-like)"/>
    <property type="match status" value="1"/>
</dbReference>
<feature type="region of interest" description="Disordered" evidence="1">
    <location>
        <begin position="53"/>
        <end position="84"/>
    </location>
</feature>
<sequence length="259" mass="28708">MHLSLKDALLPQPPSFSKKKNYEVHEVLGEGAFGKVVKATWHVPSGEEQIAERGAVAGNHENESSLRASLGKRTSSFVGSSPAPSTLTKEVALKLIPKKKLRASSQSSSNKSQSADDPTSAIFTEMHLLRTLSHANIVKFYEFFESRSKYYLSFELATGGELFQRMMEKGRFTERDAANVIQQVLNGVEYLHRNGVVHRDLKPENILYRTRSPDSQIVIVDFGIAKHLDSSTHMLHSLAGSMGYVAPEVLLEEGHGMKL</sequence>
<proteinExistence type="predicted"/>
<dbReference type="InterPro" id="IPR000719">
    <property type="entry name" value="Prot_kinase_dom"/>
</dbReference>
<dbReference type="GO" id="GO:0004672">
    <property type="term" value="F:protein kinase activity"/>
    <property type="evidence" value="ECO:0007669"/>
    <property type="project" value="InterPro"/>
</dbReference>
<accession>A0A9P5U862</accession>
<organism evidence="3 4">
    <name type="scientific">Rhodocollybia butyracea</name>
    <dbReference type="NCBI Taxonomy" id="206335"/>
    <lineage>
        <taxon>Eukaryota</taxon>
        <taxon>Fungi</taxon>
        <taxon>Dikarya</taxon>
        <taxon>Basidiomycota</taxon>
        <taxon>Agaricomycotina</taxon>
        <taxon>Agaricomycetes</taxon>
        <taxon>Agaricomycetidae</taxon>
        <taxon>Agaricales</taxon>
        <taxon>Marasmiineae</taxon>
        <taxon>Omphalotaceae</taxon>
        <taxon>Rhodocollybia</taxon>
    </lineage>
</organism>
<dbReference type="SMART" id="SM00220">
    <property type="entry name" value="S_TKc"/>
    <property type="match status" value="1"/>
</dbReference>